<protein>
    <submittedName>
        <fullName evidence="3">Glycosyltransferase family 4 protein</fullName>
    </submittedName>
</protein>
<dbReference type="SUPFAM" id="SSF53756">
    <property type="entry name" value="UDP-Glycosyltransferase/glycogen phosphorylase"/>
    <property type="match status" value="1"/>
</dbReference>
<dbReference type="PANTHER" id="PTHR12526">
    <property type="entry name" value="GLYCOSYLTRANSFERASE"/>
    <property type="match status" value="1"/>
</dbReference>
<dbReference type="Proteomes" id="UP001164100">
    <property type="component" value="Chromosome"/>
</dbReference>
<dbReference type="Pfam" id="PF00534">
    <property type="entry name" value="Glycos_transf_1"/>
    <property type="match status" value="1"/>
</dbReference>
<reference evidence="3" key="1">
    <citation type="journal article" date="2022" name="Front. Microbiol.">
        <title>Species classification and novel plasmid identifications in Arcobacter cryaerophilus and Arcobacter cryaerophilus-like organisms.</title>
        <authorList>
            <person name="Zhou G."/>
            <person name="Wang M."/>
            <person name="Wang H."/>
            <person name="Chen X."/>
            <person name="Gu Y."/>
            <person name="Shao Z."/>
            <person name="Zhang J."/>
            <person name="Zhang M."/>
        </authorList>
    </citation>
    <scope>NUCLEOTIDE SEQUENCE</scope>
    <source>
        <strain evidence="3">ICDCAC48</strain>
    </source>
</reference>
<dbReference type="CDD" id="cd03808">
    <property type="entry name" value="GT4_CapM-like"/>
    <property type="match status" value="1"/>
</dbReference>
<dbReference type="AlphaFoldDB" id="A0AA46S1C2"/>
<organism evidence="3 4">
    <name type="scientific">Aliarcobacter cryaerophilus</name>
    <dbReference type="NCBI Taxonomy" id="28198"/>
    <lineage>
        <taxon>Bacteria</taxon>
        <taxon>Pseudomonadati</taxon>
        <taxon>Campylobacterota</taxon>
        <taxon>Epsilonproteobacteria</taxon>
        <taxon>Campylobacterales</taxon>
        <taxon>Arcobacteraceae</taxon>
        <taxon>Aliarcobacter</taxon>
    </lineage>
</organism>
<sequence>MTKKILFVVNVDWFFISHRLPLALEALKRGYEVHIACGITDKKEYLESLGLIVHPLNLSRSGTGIKGEIKAFCEIYNLVKEINPNIAHFVTIKPVLYGGIASRFLSIHKKVFSISGLGFIFIKQGLKATLVRMLIKTMYKFALGGKNSHVIVQNPDDKAVLDSIVKVPITLIRGSGVDLNQYEYNEEKNENIKVSMACRLLKDKGVFEYSEASKILKKKYLNVKFELYGDIDIHNPASLTSDDIKKIKEEGFVNVYGFSSDIAKVFSDSNIVVLPSYREGLPKVLIEAAACGRAILTTDVPGCRDAIEPNVTGLLCQVRNFQSLANQIEKLILDKDLRNSMGKEGRKLAEQEFDINKVVEKHFDIYEGRI</sequence>
<dbReference type="EMBL" id="CP099556">
    <property type="protein sequence ID" value="UYF42471.1"/>
    <property type="molecule type" value="Genomic_DNA"/>
</dbReference>
<dbReference type="PANTHER" id="PTHR12526:SF638">
    <property type="entry name" value="SPORE COAT PROTEIN SA"/>
    <property type="match status" value="1"/>
</dbReference>
<dbReference type="GO" id="GO:0016757">
    <property type="term" value="F:glycosyltransferase activity"/>
    <property type="evidence" value="ECO:0007669"/>
    <property type="project" value="InterPro"/>
</dbReference>
<feature type="domain" description="Glycosyltransferase subfamily 4-like N-terminal" evidence="2">
    <location>
        <begin position="4"/>
        <end position="142"/>
    </location>
</feature>
<dbReference type="InterPro" id="IPR001296">
    <property type="entry name" value="Glyco_trans_1"/>
</dbReference>
<evidence type="ECO:0000259" key="1">
    <source>
        <dbReference type="Pfam" id="PF00534"/>
    </source>
</evidence>
<dbReference type="InterPro" id="IPR028098">
    <property type="entry name" value="Glyco_trans_4-like_N"/>
</dbReference>
<dbReference type="Gene3D" id="3.40.50.2000">
    <property type="entry name" value="Glycogen Phosphorylase B"/>
    <property type="match status" value="2"/>
</dbReference>
<feature type="domain" description="Glycosyl transferase family 1" evidence="1">
    <location>
        <begin position="187"/>
        <end position="347"/>
    </location>
</feature>
<name>A0AA46S1C2_9BACT</name>
<dbReference type="RefSeq" id="WP_263514085.1">
    <property type="nucleotide sequence ID" value="NZ_CP099556.1"/>
</dbReference>
<gene>
    <name evidence="3" type="ORF">NGX11_06065</name>
</gene>
<proteinExistence type="predicted"/>
<evidence type="ECO:0000259" key="2">
    <source>
        <dbReference type="Pfam" id="PF13477"/>
    </source>
</evidence>
<evidence type="ECO:0000313" key="3">
    <source>
        <dbReference type="EMBL" id="UYF42471.1"/>
    </source>
</evidence>
<evidence type="ECO:0000313" key="4">
    <source>
        <dbReference type="Proteomes" id="UP001164100"/>
    </source>
</evidence>
<dbReference type="Pfam" id="PF13477">
    <property type="entry name" value="Glyco_trans_4_2"/>
    <property type="match status" value="1"/>
</dbReference>
<accession>A0AA46S1C2</accession>